<dbReference type="AlphaFoldDB" id="A0A2H3DAZ2"/>
<name>A0A2H3DAZ2_ARMGA</name>
<dbReference type="InParanoid" id="A0A2H3DAZ2"/>
<dbReference type="Proteomes" id="UP000217790">
    <property type="component" value="Unassembled WGS sequence"/>
</dbReference>
<sequence>MLNRRSDSVYSCPYQKALYAPGSILYDLHDLLSPCSRRLIGRARSWPHGWKWDISLGKGPSWEEVVYPSFDKFVIQSTNF</sequence>
<proteinExistence type="predicted"/>
<evidence type="ECO:0000313" key="1">
    <source>
        <dbReference type="EMBL" id="PBK88582.1"/>
    </source>
</evidence>
<protein>
    <submittedName>
        <fullName evidence="1">Uncharacterized protein</fullName>
    </submittedName>
</protein>
<gene>
    <name evidence="1" type="ORF">ARMGADRAFT_1016045</name>
</gene>
<organism evidence="1 2">
    <name type="scientific">Armillaria gallica</name>
    <name type="common">Bulbous honey fungus</name>
    <name type="synonym">Armillaria bulbosa</name>
    <dbReference type="NCBI Taxonomy" id="47427"/>
    <lineage>
        <taxon>Eukaryota</taxon>
        <taxon>Fungi</taxon>
        <taxon>Dikarya</taxon>
        <taxon>Basidiomycota</taxon>
        <taxon>Agaricomycotina</taxon>
        <taxon>Agaricomycetes</taxon>
        <taxon>Agaricomycetidae</taxon>
        <taxon>Agaricales</taxon>
        <taxon>Marasmiineae</taxon>
        <taxon>Physalacriaceae</taxon>
        <taxon>Armillaria</taxon>
    </lineage>
</organism>
<reference evidence="2" key="1">
    <citation type="journal article" date="2017" name="Nat. Ecol. Evol.">
        <title>Genome expansion and lineage-specific genetic innovations in the forest pathogenic fungi Armillaria.</title>
        <authorList>
            <person name="Sipos G."/>
            <person name="Prasanna A.N."/>
            <person name="Walter M.C."/>
            <person name="O'Connor E."/>
            <person name="Balint B."/>
            <person name="Krizsan K."/>
            <person name="Kiss B."/>
            <person name="Hess J."/>
            <person name="Varga T."/>
            <person name="Slot J."/>
            <person name="Riley R."/>
            <person name="Boka B."/>
            <person name="Rigling D."/>
            <person name="Barry K."/>
            <person name="Lee J."/>
            <person name="Mihaltcheva S."/>
            <person name="LaButti K."/>
            <person name="Lipzen A."/>
            <person name="Waldron R."/>
            <person name="Moloney N.M."/>
            <person name="Sperisen C."/>
            <person name="Kredics L."/>
            <person name="Vagvoelgyi C."/>
            <person name="Patrignani A."/>
            <person name="Fitzpatrick D."/>
            <person name="Nagy I."/>
            <person name="Doyle S."/>
            <person name="Anderson J.B."/>
            <person name="Grigoriev I.V."/>
            <person name="Gueldener U."/>
            <person name="Muensterkoetter M."/>
            <person name="Nagy L.G."/>
        </authorList>
    </citation>
    <scope>NUCLEOTIDE SEQUENCE [LARGE SCALE GENOMIC DNA]</scope>
    <source>
        <strain evidence="2">Ar21-2</strain>
    </source>
</reference>
<evidence type="ECO:0000313" key="2">
    <source>
        <dbReference type="Proteomes" id="UP000217790"/>
    </source>
</evidence>
<keyword evidence="2" id="KW-1185">Reference proteome</keyword>
<dbReference type="EMBL" id="KZ293672">
    <property type="protein sequence ID" value="PBK88582.1"/>
    <property type="molecule type" value="Genomic_DNA"/>
</dbReference>
<accession>A0A2H3DAZ2</accession>